<keyword evidence="1" id="KW-0812">Transmembrane</keyword>
<gene>
    <name evidence="3" type="ORF">NCTC949_01913</name>
    <name evidence="2" type="ORF">UL82_06735</name>
</gene>
<reference evidence="2 4" key="1">
    <citation type="journal article" date="2015" name="Genome Announc.">
        <title>Complete Genome Sequence of Corynebacterium kutscheri DSM 20755, a Corynebacterial Type Strain with Remarkably Low G+C Content of Chromosomal DNA.</title>
        <authorList>
            <person name="Ruckert C."/>
            <person name="Albersmeier A."/>
            <person name="Winkler A."/>
            <person name="Tauch A."/>
        </authorList>
    </citation>
    <scope>NUCLEOTIDE SEQUENCE [LARGE SCALE GENOMIC DNA]</scope>
    <source>
        <strain evidence="2 4">DSM 20755</strain>
    </source>
</reference>
<evidence type="ECO:0000313" key="4">
    <source>
        <dbReference type="Proteomes" id="UP000033457"/>
    </source>
</evidence>
<dbReference type="Pfam" id="PF09534">
    <property type="entry name" value="Trp_oprn_chp"/>
    <property type="match status" value="1"/>
</dbReference>
<sequence>MSKTHIWASLGLGVSAGVLWAAARMPWLIVSATDDLAGQQVAPLTGVQWAAEIQAVVFVLLAGSIACVALRRLGRRIVGGLVALVAALAALSPVALFSSAPDATRVQNILSSASASGHLTDTAALNSWAQISHIEVQAFPLALALISCAFAVFFGSIIAIRPGNDSVHRNQYERVTQRVEKIHHDLAQEPDSGRVLWDALDNDIDPTQDH</sequence>
<keyword evidence="4" id="KW-1185">Reference proteome</keyword>
<accession>A0A0F6R046</accession>
<proteinExistence type="predicted"/>
<dbReference type="AlphaFoldDB" id="A0A0F6R046"/>
<evidence type="ECO:0000313" key="5">
    <source>
        <dbReference type="Proteomes" id="UP000271380"/>
    </source>
</evidence>
<evidence type="ECO:0000256" key="1">
    <source>
        <dbReference type="SAM" id="Phobius"/>
    </source>
</evidence>
<dbReference type="EMBL" id="LR134377">
    <property type="protein sequence ID" value="VEH08790.1"/>
    <property type="molecule type" value="Genomic_DNA"/>
</dbReference>
<dbReference type="KEGG" id="cku:UL82_06735"/>
<dbReference type="HOGENOM" id="CLU_084749_0_1_11"/>
<name>A0A0F6R046_9CORY</name>
<feature type="transmembrane region" description="Helical" evidence="1">
    <location>
        <begin position="47"/>
        <end position="70"/>
    </location>
</feature>
<dbReference type="RefSeq" id="WP_046439838.1">
    <property type="nucleotide sequence ID" value="NZ_CP011312.1"/>
</dbReference>
<dbReference type="STRING" id="35755.UL82_06735"/>
<dbReference type="OrthoDB" id="4372702at2"/>
<dbReference type="Proteomes" id="UP000033457">
    <property type="component" value="Chromosome"/>
</dbReference>
<keyword evidence="1" id="KW-1133">Transmembrane helix</keyword>
<dbReference type="EMBL" id="CP011312">
    <property type="protein sequence ID" value="AKE41512.1"/>
    <property type="molecule type" value="Genomic_DNA"/>
</dbReference>
<reference evidence="3 5" key="2">
    <citation type="submission" date="2018-12" db="EMBL/GenBank/DDBJ databases">
        <authorList>
            <consortium name="Pathogen Informatics"/>
        </authorList>
    </citation>
    <scope>NUCLEOTIDE SEQUENCE [LARGE SCALE GENOMIC DNA]</scope>
    <source>
        <strain evidence="3 5">NCTC949</strain>
    </source>
</reference>
<feature type="transmembrane region" description="Helical" evidence="1">
    <location>
        <begin position="77"/>
        <end position="97"/>
    </location>
</feature>
<dbReference type="Proteomes" id="UP000271380">
    <property type="component" value="Chromosome"/>
</dbReference>
<organism evidence="2 4">
    <name type="scientific">Corynebacterium kutscheri</name>
    <dbReference type="NCBI Taxonomy" id="35755"/>
    <lineage>
        <taxon>Bacteria</taxon>
        <taxon>Bacillati</taxon>
        <taxon>Actinomycetota</taxon>
        <taxon>Actinomycetes</taxon>
        <taxon>Mycobacteriales</taxon>
        <taxon>Corynebacteriaceae</taxon>
        <taxon>Corynebacterium</taxon>
    </lineage>
</organism>
<dbReference type="InterPro" id="IPR019051">
    <property type="entry name" value="Trp_biosyn_TM_oprn/chp"/>
</dbReference>
<keyword evidence="1" id="KW-0472">Membrane</keyword>
<dbReference type="InterPro" id="IPR011746">
    <property type="entry name" value="Trp_synth-assoc_CHP"/>
</dbReference>
<dbReference type="NCBIfam" id="TIGR02234">
    <property type="entry name" value="trp_oprn_chp"/>
    <property type="match status" value="1"/>
</dbReference>
<feature type="transmembrane region" description="Helical" evidence="1">
    <location>
        <begin position="138"/>
        <end position="160"/>
    </location>
</feature>
<protein>
    <submittedName>
        <fullName evidence="2 3">Hypothetical membrane protein</fullName>
    </submittedName>
</protein>
<evidence type="ECO:0000313" key="2">
    <source>
        <dbReference type="EMBL" id="AKE41512.1"/>
    </source>
</evidence>
<evidence type="ECO:0000313" key="3">
    <source>
        <dbReference type="EMBL" id="VEH08790.1"/>
    </source>
</evidence>